<sequence length="574" mass="63843">MKNRSNYWLLLPYIRKQWEIIAKGFVGIIGYVLATLTLINLAGKLAVPFGQGNVVAIAQLTGVCALVFLVRGFFQSVQDLYMAKAALRVAFYLRQQVYTHLQKLNLSYFETAKAGDLSYRLTEDVDRVGEVVNKVFHDLIPCVLQLIAIPIYMIYLNWQLTLATVIVAPIMGILIGWFGERLRKFSLKSQNRISDLSAILTEVFSGIRLIQAFAAENYEINRFSHEAERTLKAKYSAERLKAIQIPIVGFLEAVSALSLLMVGAWQISQNNLTVGEFFSYLAAAALLIDPIGHTTNNYNEFKQGEASVDRVFELLAIQPTVLENPISITLPDVNGKIEYRDVSFSYKPGELVLNNISLLVNPGEAIALVGASGAGKTTFVNLLPRFYDPESGDIFIDDVNIKDVTLNSLRKQIGIVPQETIMFSGTIAQNIAFGQETFEMEAVEAAAKIANAHQFIMQLPAGYQTWVGERGVNLSGGQRQRIAIARAVLLNPQILILDEATSALDSESEALVQEALERLMSNRTVLIIAHRLSTVRKCDRILVLEKGQIVESGNHEELLALEGRYARFYAQQFS</sequence>
<reference evidence="10 11" key="1">
    <citation type="submission" date="2023-01" db="EMBL/GenBank/DDBJ databases">
        <title>Genomes from the Australian National Cyanobacteria Reference Collection.</title>
        <authorList>
            <person name="Willis A."/>
            <person name="Lee E.M.F."/>
        </authorList>
    </citation>
    <scope>NUCLEOTIDE SEQUENCE [LARGE SCALE GENOMIC DNA]</scope>
    <source>
        <strain evidence="10 11">CS-549</strain>
    </source>
</reference>
<dbReference type="GO" id="GO:0005524">
    <property type="term" value="F:ATP binding"/>
    <property type="evidence" value="ECO:0007669"/>
    <property type="project" value="UniProtKB-KW"/>
</dbReference>
<dbReference type="Pfam" id="PF00005">
    <property type="entry name" value="ABC_tran"/>
    <property type="match status" value="1"/>
</dbReference>
<evidence type="ECO:0000256" key="4">
    <source>
        <dbReference type="ARBA" id="ARBA00022840"/>
    </source>
</evidence>
<keyword evidence="11" id="KW-1185">Reference proteome</keyword>
<keyword evidence="5 7" id="KW-1133">Transmembrane helix</keyword>
<dbReference type="InterPro" id="IPR027417">
    <property type="entry name" value="P-loop_NTPase"/>
</dbReference>
<dbReference type="Gene3D" id="1.20.1560.10">
    <property type="entry name" value="ABC transporter type 1, transmembrane domain"/>
    <property type="match status" value="1"/>
</dbReference>
<dbReference type="PROSITE" id="PS50929">
    <property type="entry name" value="ABC_TM1F"/>
    <property type="match status" value="1"/>
</dbReference>
<feature type="transmembrane region" description="Helical" evidence="7">
    <location>
        <begin position="20"/>
        <end position="42"/>
    </location>
</feature>
<proteinExistence type="predicted"/>
<dbReference type="CDD" id="cd03251">
    <property type="entry name" value="ABCC_MsbA"/>
    <property type="match status" value="1"/>
</dbReference>
<keyword evidence="4 10" id="KW-0067">ATP-binding</keyword>
<comment type="caution">
    <text evidence="10">The sequence shown here is derived from an EMBL/GenBank/DDBJ whole genome shotgun (WGS) entry which is preliminary data.</text>
</comment>
<dbReference type="InterPro" id="IPR011527">
    <property type="entry name" value="ABC1_TM_dom"/>
</dbReference>
<dbReference type="Pfam" id="PF00664">
    <property type="entry name" value="ABC_membrane"/>
    <property type="match status" value="1"/>
</dbReference>
<dbReference type="PROSITE" id="PS50893">
    <property type="entry name" value="ABC_TRANSPORTER_2"/>
    <property type="match status" value="1"/>
</dbReference>
<dbReference type="Proteomes" id="UP001211711">
    <property type="component" value="Unassembled WGS sequence"/>
</dbReference>
<protein>
    <submittedName>
        <fullName evidence="10">ABC transporter ATP-binding protein</fullName>
    </submittedName>
</protein>
<keyword evidence="3" id="KW-0547">Nucleotide-binding</keyword>
<feature type="transmembrane region" description="Helical" evidence="7">
    <location>
        <begin position="161"/>
        <end position="179"/>
    </location>
</feature>
<dbReference type="EMBL" id="JAQMTI010000039">
    <property type="protein sequence ID" value="MDB9440331.1"/>
    <property type="molecule type" value="Genomic_DNA"/>
</dbReference>
<evidence type="ECO:0000256" key="5">
    <source>
        <dbReference type="ARBA" id="ARBA00022989"/>
    </source>
</evidence>
<evidence type="ECO:0000313" key="11">
    <source>
        <dbReference type="Proteomes" id="UP001211711"/>
    </source>
</evidence>
<evidence type="ECO:0000256" key="2">
    <source>
        <dbReference type="ARBA" id="ARBA00022692"/>
    </source>
</evidence>
<dbReference type="PANTHER" id="PTHR43394:SF1">
    <property type="entry name" value="ATP-BINDING CASSETTE SUB-FAMILY B MEMBER 10, MITOCHONDRIAL"/>
    <property type="match status" value="1"/>
</dbReference>
<evidence type="ECO:0000313" key="10">
    <source>
        <dbReference type="EMBL" id="MDB9440331.1"/>
    </source>
</evidence>
<dbReference type="InterPro" id="IPR036640">
    <property type="entry name" value="ABC1_TM_sf"/>
</dbReference>
<accession>A0ABT4ZLV5</accession>
<evidence type="ECO:0000256" key="3">
    <source>
        <dbReference type="ARBA" id="ARBA00022741"/>
    </source>
</evidence>
<dbReference type="RefSeq" id="WP_272109558.1">
    <property type="nucleotide sequence ID" value="NZ_JAQMTI010000039.1"/>
</dbReference>
<dbReference type="SUPFAM" id="SSF52540">
    <property type="entry name" value="P-loop containing nucleoside triphosphate hydrolases"/>
    <property type="match status" value="1"/>
</dbReference>
<dbReference type="InterPro" id="IPR003593">
    <property type="entry name" value="AAA+_ATPase"/>
</dbReference>
<comment type="subcellular location">
    <subcellularLocation>
        <location evidence="1">Cell membrane</location>
        <topology evidence="1">Multi-pass membrane protein</topology>
    </subcellularLocation>
</comment>
<feature type="domain" description="ABC transporter" evidence="8">
    <location>
        <begin position="337"/>
        <end position="571"/>
    </location>
</feature>
<dbReference type="Gene3D" id="3.40.50.300">
    <property type="entry name" value="P-loop containing nucleotide triphosphate hydrolases"/>
    <property type="match status" value="1"/>
</dbReference>
<dbReference type="PROSITE" id="PS00211">
    <property type="entry name" value="ABC_TRANSPORTER_1"/>
    <property type="match status" value="1"/>
</dbReference>
<dbReference type="InterPro" id="IPR003439">
    <property type="entry name" value="ABC_transporter-like_ATP-bd"/>
</dbReference>
<organism evidence="10 11">
    <name type="scientific">Sphaerospermopsis kisseleviana CS-549</name>
    <dbReference type="NCBI Taxonomy" id="3021783"/>
    <lineage>
        <taxon>Bacteria</taxon>
        <taxon>Bacillati</taxon>
        <taxon>Cyanobacteriota</taxon>
        <taxon>Cyanophyceae</taxon>
        <taxon>Nostocales</taxon>
        <taxon>Aphanizomenonaceae</taxon>
        <taxon>Sphaerospermopsis</taxon>
        <taxon>Sphaerospermopsis kisseleviana</taxon>
    </lineage>
</organism>
<feature type="transmembrane region" description="Helical" evidence="7">
    <location>
        <begin position="54"/>
        <end position="74"/>
    </location>
</feature>
<dbReference type="InterPro" id="IPR039421">
    <property type="entry name" value="Type_1_exporter"/>
</dbReference>
<keyword evidence="2 7" id="KW-0812">Transmembrane</keyword>
<name>A0ABT4ZLV5_9CYAN</name>
<evidence type="ECO:0000259" key="9">
    <source>
        <dbReference type="PROSITE" id="PS50929"/>
    </source>
</evidence>
<evidence type="ECO:0000256" key="7">
    <source>
        <dbReference type="SAM" id="Phobius"/>
    </source>
</evidence>
<evidence type="ECO:0000256" key="6">
    <source>
        <dbReference type="ARBA" id="ARBA00023136"/>
    </source>
</evidence>
<dbReference type="SUPFAM" id="SSF90123">
    <property type="entry name" value="ABC transporter transmembrane region"/>
    <property type="match status" value="1"/>
</dbReference>
<keyword evidence="6 7" id="KW-0472">Membrane</keyword>
<feature type="domain" description="ABC transmembrane type-1" evidence="9">
    <location>
        <begin position="24"/>
        <end position="303"/>
    </location>
</feature>
<dbReference type="PANTHER" id="PTHR43394">
    <property type="entry name" value="ATP-DEPENDENT PERMEASE MDL1, MITOCHONDRIAL"/>
    <property type="match status" value="1"/>
</dbReference>
<evidence type="ECO:0000259" key="8">
    <source>
        <dbReference type="PROSITE" id="PS50893"/>
    </source>
</evidence>
<gene>
    <name evidence="10" type="ORF">PN497_02900</name>
</gene>
<evidence type="ECO:0000256" key="1">
    <source>
        <dbReference type="ARBA" id="ARBA00004651"/>
    </source>
</evidence>
<dbReference type="CDD" id="cd07346">
    <property type="entry name" value="ABC_6TM_exporters"/>
    <property type="match status" value="1"/>
</dbReference>
<dbReference type="InterPro" id="IPR017871">
    <property type="entry name" value="ABC_transporter-like_CS"/>
</dbReference>
<dbReference type="SMART" id="SM00382">
    <property type="entry name" value="AAA"/>
    <property type="match status" value="1"/>
</dbReference>